<dbReference type="InterPro" id="IPR029063">
    <property type="entry name" value="SAM-dependent_MTases_sf"/>
</dbReference>
<accession>A0A9W9FI46</accession>
<evidence type="ECO:0000313" key="1">
    <source>
        <dbReference type="EMBL" id="KAJ5100602.1"/>
    </source>
</evidence>
<dbReference type="OrthoDB" id="529367at2759"/>
<proteinExistence type="predicted"/>
<dbReference type="GO" id="GO:0008168">
    <property type="term" value="F:methyltransferase activity"/>
    <property type="evidence" value="ECO:0007669"/>
    <property type="project" value="TreeGrafter"/>
</dbReference>
<sequence>MDPDEKPIVADPDLYPPNASYSVDDWESYQTLKDGTSFVPSDDQQFETYEAGHITALLMESHRENPLFRAPIGPNPQHILDIGTGQGSWAIDVADMYPHATVRGVDLYPPPVSWVPPNCILEVDDVLQEWTWHQPFDLIHMRLLDGAFTHEETDKLYKQIYRNLRPGAWVEQLGLTPHLKCDDNSVPDDAVILTWGDQTSAAAAKMGRPLDLYDRMAGLMKEAGFVDIKVYNDKWPIGPWAKDKQLKEAGTVNAAHHASGFEGYGMFLLTKFGDPVPWTKDEVHVYVAGLRKDLTNPKFHLYHGARRVWARKPYPAEEAARKAQAEQDEVKIKLEPTT</sequence>
<dbReference type="AlphaFoldDB" id="A0A9W9FI46"/>
<name>A0A9W9FI46_9EURO</name>
<protein>
    <recommendedName>
        <fullName evidence="3">S-adenosyl-L-methionine-dependent methyltransferase</fullName>
    </recommendedName>
</protein>
<dbReference type="CDD" id="cd02440">
    <property type="entry name" value="AdoMet_MTases"/>
    <property type="match status" value="1"/>
</dbReference>
<organism evidence="1 2">
    <name type="scientific">Penicillium angulare</name>
    <dbReference type="NCBI Taxonomy" id="116970"/>
    <lineage>
        <taxon>Eukaryota</taxon>
        <taxon>Fungi</taxon>
        <taxon>Dikarya</taxon>
        <taxon>Ascomycota</taxon>
        <taxon>Pezizomycotina</taxon>
        <taxon>Eurotiomycetes</taxon>
        <taxon>Eurotiomycetidae</taxon>
        <taxon>Eurotiales</taxon>
        <taxon>Aspergillaceae</taxon>
        <taxon>Penicillium</taxon>
    </lineage>
</organism>
<dbReference type="SUPFAM" id="SSF53335">
    <property type="entry name" value="S-adenosyl-L-methionine-dependent methyltransferases"/>
    <property type="match status" value="1"/>
</dbReference>
<evidence type="ECO:0000313" key="2">
    <source>
        <dbReference type="Proteomes" id="UP001149165"/>
    </source>
</evidence>
<reference evidence="1" key="2">
    <citation type="journal article" date="2023" name="IMA Fungus">
        <title>Comparative genomic study of the Penicillium genus elucidates a diverse pangenome and 15 lateral gene transfer events.</title>
        <authorList>
            <person name="Petersen C."/>
            <person name="Sorensen T."/>
            <person name="Nielsen M.R."/>
            <person name="Sondergaard T.E."/>
            <person name="Sorensen J.L."/>
            <person name="Fitzpatrick D.A."/>
            <person name="Frisvad J.C."/>
            <person name="Nielsen K.L."/>
        </authorList>
    </citation>
    <scope>NUCLEOTIDE SEQUENCE</scope>
    <source>
        <strain evidence="1">IBT 30069</strain>
    </source>
</reference>
<evidence type="ECO:0008006" key="3">
    <source>
        <dbReference type="Google" id="ProtNLM"/>
    </source>
</evidence>
<dbReference type="Proteomes" id="UP001149165">
    <property type="component" value="Unassembled WGS sequence"/>
</dbReference>
<keyword evidence="2" id="KW-1185">Reference proteome</keyword>
<dbReference type="PANTHER" id="PTHR43591">
    <property type="entry name" value="METHYLTRANSFERASE"/>
    <property type="match status" value="1"/>
</dbReference>
<comment type="caution">
    <text evidence="1">The sequence shown here is derived from an EMBL/GenBank/DDBJ whole genome shotgun (WGS) entry which is preliminary data.</text>
</comment>
<dbReference type="PANTHER" id="PTHR43591:SF24">
    <property type="entry name" value="2-METHOXY-6-POLYPRENYL-1,4-BENZOQUINOL METHYLASE, MITOCHONDRIAL"/>
    <property type="match status" value="1"/>
</dbReference>
<gene>
    <name evidence="1" type="ORF">N7456_006654</name>
</gene>
<dbReference type="EMBL" id="JAPQKH010000004">
    <property type="protein sequence ID" value="KAJ5100602.1"/>
    <property type="molecule type" value="Genomic_DNA"/>
</dbReference>
<dbReference type="Gene3D" id="3.40.50.150">
    <property type="entry name" value="Vaccinia Virus protein VP39"/>
    <property type="match status" value="1"/>
</dbReference>
<dbReference type="Pfam" id="PF13489">
    <property type="entry name" value="Methyltransf_23"/>
    <property type="match status" value="1"/>
</dbReference>
<reference evidence="1" key="1">
    <citation type="submission" date="2022-11" db="EMBL/GenBank/DDBJ databases">
        <authorList>
            <person name="Petersen C."/>
        </authorList>
    </citation>
    <scope>NUCLEOTIDE SEQUENCE</scope>
    <source>
        <strain evidence="1">IBT 30069</strain>
    </source>
</reference>